<dbReference type="EMBL" id="JAGEPA010000002">
    <property type="protein sequence ID" value="MBO1435583.1"/>
    <property type="molecule type" value="Genomic_DNA"/>
</dbReference>
<protein>
    <submittedName>
        <fullName evidence="1">Uncharacterized protein</fullName>
    </submittedName>
</protein>
<evidence type="ECO:0000313" key="1">
    <source>
        <dbReference type="EMBL" id="MBO1435583.1"/>
    </source>
</evidence>
<accession>A0ABS3MW54</accession>
<proteinExistence type="predicted"/>
<dbReference type="InterPro" id="IPR013083">
    <property type="entry name" value="Znf_RING/FYVE/PHD"/>
</dbReference>
<reference evidence="1" key="1">
    <citation type="journal article" date="2021" name="Int. J. Syst. Evol. Microbiol.">
        <title>Bradyrhizobium septentrionale sp. nov. (sv. septentrionale) and Bradyrhizobium quebecense sp. nov. (sv. septentrionale) associated with legumes native to Canada possess rearranged symbiosis genes and numerous insertion sequences.</title>
        <authorList>
            <person name="Bromfield E.S.P."/>
            <person name="Cloutier S."/>
        </authorList>
    </citation>
    <scope>NUCLEOTIDE SEQUENCE</scope>
    <source>
        <strain evidence="1">12S5</strain>
    </source>
</reference>
<organism evidence="1 2">
    <name type="scientific">Bradyrhizobium quebecense</name>
    <dbReference type="NCBI Taxonomy" id="2748629"/>
    <lineage>
        <taxon>Bacteria</taxon>
        <taxon>Pseudomonadati</taxon>
        <taxon>Pseudomonadota</taxon>
        <taxon>Alphaproteobacteria</taxon>
        <taxon>Hyphomicrobiales</taxon>
        <taxon>Nitrobacteraceae</taxon>
        <taxon>Bradyrhizobium</taxon>
    </lineage>
</organism>
<dbReference type="RefSeq" id="WP_207841135.1">
    <property type="nucleotide sequence ID" value="NZ_CP088283.1"/>
</dbReference>
<sequence length="318" mass="35132">MTKDSLFKNAVDSIQLGIEDYGANDPKRAISAVRNFYAGVLLLAKEMLVRAAPAADPKDVLGARYKPVPDGRGGIKFDASDRTIDFSEIGERFRAFGLKIDQGALKELNGIRNESEHFYTNASPRAVREAIATAFPVVVDLFRLAKEDPRKVLGRNWQAMLEVRAFHDRELADCRKSFEGVDWKSTAMAETSLLCPACGSHLVNRKDVSRPDVQWADAECRACGADISGEELVEEALEAHFEMEAHIAAKDGGEQPVHTCPECGVKAFVIWNDENHCVWCETTLEECARCHVGLTPDNVSDSSSLLCSYCDNLMSKDD</sequence>
<dbReference type="Proteomes" id="UP000692816">
    <property type="component" value="Unassembled WGS sequence"/>
</dbReference>
<dbReference type="Gene3D" id="3.30.40.10">
    <property type="entry name" value="Zinc/RING finger domain, C3HC4 (zinc finger)"/>
    <property type="match status" value="1"/>
</dbReference>
<comment type="caution">
    <text evidence="1">The sequence shown here is derived from an EMBL/GenBank/DDBJ whole genome shotgun (WGS) entry which is preliminary data.</text>
</comment>
<keyword evidence="2" id="KW-1185">Reference proteome</keyword>
<gene>
    <name evidence="1" type="ORF">J4P68_40790</name>
</gene>
<name>A0ABS3MW54_9BRAD</name>
<evidence type="ECO:0000313" key="2">
    <source>
        <dbReference type="Proteomes" id="UP000692816"/>
    </source>
</evidence>